<dbReference type="Gene3D" id="3.30.70.141">
    <property type="entry name" value="Nucleoside diphosphate kinase-like domain"/>
    <property type="match status" value="1"/>
</dbReference>
<dbReference type="InterPro" id="IPR034907">
    <property type="entry name" value="NDK-like_dom"/>
</dbReference>
<comment type="caution">
    <text evidence="9">The sequence shown here is derived from an EMBL/GenBank/DDBJ whole genome shotgun (WGS) entry which is preliminary data.</text>
</comment>
<evidence type="ECO:0000256" key="4">
    <source>
        <dbReference type="ARBA" id="ARBA00022679"/>
    </source>
</evidence>
<organism evidence="9 11">
    <name type="scientific">Papaver nudicaule</name>
    <name type="common">Iceland poppy</name>
    <dbReference type="NCBI Taxonomy" id="74823"/>
    <lineage>
        <taxon>Eukaryota</taxon>
        <taxon>Viridiplantae</taxon>
        <taxon>Streptophyta</taxon>
        <taxon>Embryophyta</taxon>
        <taxon>Tracheophyta</taxon>
        <taxon>Spermatophyta</taxon>
        <taxon>Magnoliopsida</taxon>
        <taxon>Ranunculales</taxon>
        <taxon>Papaveraceae</taxon>
        <taxon>Papaveroideae</taxon>
        <taxon>Papaver</taxon>
    </lineage>
</organism>
<keyword evidence="7" id="KW-0067">ATP-binding</keyword>
<dbReference type="GO" id="GO:0004550">
    <property type="term" value="F:nucleoside diphosphate kinase activity"/>
    <property type="evidence" value="ECO:0007669"/>
    <property type="project" value="UniProtKB-EC"/>
</dbReference>
<dbReference type="GO" id="GO:0005524">
    <property type="term" value="F:ATP binding"/>
    <property type="evidence" value="ECO:0007669"/>
    <property type="project" value="UniProtKB-KW"/>
</dbReference>
<dbReference type="Pfam" id="PF00334">
    <property type="entry name" value="NDK"/>
    <property type="match status" value="1"/>
</dbReference>
<dbReference type="PANTHER" id="PTHR46161:SF3">
    <property type="entry name" value="NUCLEOSIDE DIPHOSPHATE KINASE DDB_G0292928-RELATED"/>
    <property type="match status" value="1"/>
</dbReference>
<comment type="catalytic activity">
    <reaction evidence="2">
        <text>a ribonucleoside 5'-diphosphate + ATP = a ribonucleoside 5'-triphosphate + ADP</text>
        <dbReference type="Rhea" id="RHEA:18113"/>
        <dbReference type="ChEBI" id="CHEBI:30616"/>
        <dbReference type="ChEBI" id="CHEBI:57930"/>
        <dbReference type="ChEBI" id="CHEBI:61557"/>
        <dbReference type="ChEBI" id="CHEBI:456216"/>
        <dbReference type="EC" id="2.7.4.6"/>
    </reaction>
</comment>
<evidence type="ECO:0000256" key="6">
    <source>
        <dbReference type="ARBA" id="ARBA00022777"/>
    </source>
</evidence>
<evidence type="ECO:0000313" key="9">
    <source>
        <dbReference type="EMBL" id="MCL7042322.1"/>
    </source>
</evidence>
<evidence type="ECO:0000256" key="5">
    <source>
        <dbReference type="ARBA" id="ARBA00022741"/>
    </source>
</evidence>
<dbReference type="EMBL" id="JAJJMA010333700">
    <property type="protein sequence ID" value="MCL7050961.1"/>
    <property type="molecule type" value="Genomic_DNA"/>
</dbReference>
<dbReference type="PANTHER" id="PTHR46161">
    <property type="entry name" value="NUCLEOSIDE DIPHOSPHATE KINASE"/>
    <property type="match status" value="1"/>
</dbReference>
<evidence type="ECO:0000256" key="1">
    <source>
        <dbReference type="ARBA" id="ARBA00000082"/>
    </source>
</evidence>
<gene>
    <name evidence="9" type="ORF">MKW94_018278</name>
    <name evidence="10" type="ORF">MKW94_022665</name>
</gene>
<evidence type="ECO:0000256" key="2">
    <source>
        <dbReference type="ARBA" id="ARBA00000937"/>
    </source>
</evidence>
<evidence type="ECO:0000259" key="8">
    <source>
        <dbReference type="Pfam" id="PF00334"/>
    </source>
</evidence>
<proteinExistence type="inferred from homology"/>
<sequence>MILEANFSILREMTVQLDENLARIFYAEHSGRGFFNRLVKYMTSFVWAGYGEELRSWFRFSSICYQGGFFFLRRSAVNRSVSYSFVFCVHVGNYKFVLTIQI</sequence>
<name>A0AA41VJ98_PAPNU</name>
<dbReference type="AlphaFoldDB" id="A0AA41VJ98"/>
<reference evidence="9" key="1">
    <citation type="submission" date="2022-03" db="EMBL/GenBank/DDBJ databases">
        <title>A functionally conserved STORR gene fusion in Papaver species that diverged 16.8 million years ago.</title>
        <authorList>
            <person name="Catania T."/>
        </authorList>
    </citation>
    <scope>NUCLEOTIDE SEQUENCE</scope>
    <source>
        <strain evidence="9">S-191538</strain>
    </source>
</reference>
<comment type="similarity">
    <text evidence="3">Belongs to the NDK family.</text>
</comment>
<evidence type="ECO:0000313" key="10">
    <source>
        <dbReference type="EMBL" id="MCL7050961.1"/>
    </source>
</evidence>
<dbReference type="Proteomes" id="UP001177140">
    <property type="component" value="Unassembled WGS sequence"/>
</dbReference>
<keyword evidence="5" id="KW-0547">Nucleotide-binding</keyword>
<keyword evidence="6" id="KW-0418">Kinase</keyword>
<keyword evidence="4" id="KW-0808">Transferase</keyword>
<evidence type="ECO:0000256" key="7">
    <source>
        <dbReference type="ARBA" id="ARBA00022840"/>
    </source>
</evidence>
<keyword evidence="11" id="KW-1185">Reference proteome</keyword>
<dbReference type="SUPFAM" id="SSF54919">
    <property type="entry name" value="Nucleoside diphosphate kinase, NDK"/>
    <property type="match status" value="1"/>
</dbReference>
<feature type="domain" description="Nucleoside diphosphate kinase-like" evidence="8">
    <location>
        <begin position="2"/>
        <end position="44"/>
    </location>
</feature>
<evidence type="ECO:0000313" key="11">
    <source>
        <dbReference type="Proteomes" id="UP001177140"/>
    </source>
</evidence>
<evidence type="ECO:0000256" key="3">
    <source>
        <dbReference type="ARBA" id="ARBA00008142"/>
    </source>
</evidence>
<protein>
    <recommendedName>
        <fullName evidence="8">Nucleoside diphosphate kinase-like domain-containing protein</fullName>
    </recommendedName>
</protein>
<accession>A0AA41VJ98</accession>
<comment type="catalytic activity">
    <reaction evidence="1">
        <text>a 2'-deoxyribonucleoside 5'-diphosphate + ATP = a 2'-deoxyribonucleoside 5'-triphosphate + ADP</text>
        <dbReference type="Rhea" id="RHEA:44640"/>
        <dbReference type="ChEBI" id="CHEBI:30616"/>
        <dbReference type="ChEBI" id="CHEBI:61560"/>
        <dbReference type="ChEBI" id="CHEBI:73316"/>
        <dbReference type="ChEBI" id="CHEBI:456216"/>
        <dbReference type="EC" id="2.7.4.6"/>
    </reaction>
</comment>
<dbReference type="EMBL" id="JAJJMA010233929">
    <property type="protein sequence ID" value="MCL7042322.1"/>
    <property type="molecule type" value="Genomic_DNA"/>
</dbReference>
<dbReference type="InterPro" id="IPR036850">
    <property type="entry name" value="NDK-like_dom_sf"/>
</dbReference>